<name>A0ABT6MKV7_9NOCA</name>
<keyword evidence="1" id="KW-1133">Transmembrane helix</keyword>
<keyword evidence="3" id="KW-1185">Reference proteome</keyword>
<keyword evidence="1" id="KW-0812">Transmembrane</keyword>
<dbReference type="EMBL" id="JARXVC010000031">
    <property type="protein sequence ID" value="MDH6284952.1"/>
    <property type="molecule type" value="Genomic_DNA"/>
</dbReference>
<evidence type="ECO:0000313" key="2">
    <source>
        <dbReference type="EMBL" id="MDH6284952.1"/>
    </source>
</evidence>
<feature type="transmembrane region" description="Helical" evidence="1">
    <location>
        <begin position="78"/>
        <end position="95"/>
    </location>
</feature>
<protein>
    <recommendedName>
        <fullName evidence="4">5-bromo-4-chloroindolyl phosphate hydrolysis protein</fullName>
    </recommendedName>
</protein>
<dbReference type="Proteomes" id="UP001160334">
    <property type="component" value="Unassembled WGS sequence"/>
</dbReference>
<accession>A0ABT6MKV7</accession>
<organism evidence="2 3">
    <name type="scientific">Prescottella agglutinans</name>
    <dbReference type="NCBI Taxonomy" id="1644129"/>
    <lineage>
        <taxon>Bacteria</taxon>
        <taxon>Bacillati</taxon>
        <taxon>Actinomycetota</taxon>
        <taxon>Actinomycetes</taxon>
        <taxon>Mycobacteriales</taxon>
        <taxon>Nocardiaceae</taxon>
        <taxon>Prescottella</taxon>
    </lineage>
</organism>
<reference evidence="2 3" key="1">
    <citation type="submission" date="2023-04" db="EMBL/GenBank/DDBJ databases">
        <title>Forest soil microbial communities from Buena Vista Peninsula, Colon Province, Panama.</title>
        <authorList>
            <person name="Bouskill N."/>
        </authorList>
    </citation>
    <scope>NUCLEOTIDE SEQUENCE [LARGE SCALE GENOMIC DNA]</scope>
    <source>
        <strain evidence="2 3">CFH S0262</strain>
    </source>
</reference>
<keyword evidence="1" id="KW-0472">Membrane</keyword>
<comment type="caution">
    <text evidence="2">The sequence shown here is derived from an EMBL/GenBank/DDBJ whole genome shotgun (WGS) entry which is preliminary data.</text>
</comment>
<evidence type="ECO:0000313" key="3">
    <source>
        <dbReference type="Proteomes" id="UP001160334"/>
    </source>
</evidence>
<sequence length="329" mass="36642">MTTDIEPGALLKQVAMPGWVEMRLTRINLRTDAAKRFAACALDRWEGTPEPPDPRDIETPRSLAVHDVALQLHGGRKFWTIAAVTVSLAALLFGFENAAVLVAAVWVCWLVAFIGSWMLREATAASVREYRSRVEAAEQAAKRRRAPRLSGGEMHSLAEMLSTTEGKLAYAAAVLAAETEDSPVWADPVFDDFHARVDLRRHISEIAESARALARAREKLGARPGGALADDETVTEIYERRVRELDAHLSVLTLRVHGLLVYRDHVRGFEPLIEKRKWLEAHGTPRLDEGSTLDELGSAEMRSATEEIDTRTREAMSFLLEDAERLSKL</sequence>
<gene>
    <name evidence="2" type="ORF">M2280_006216</name>
</gene>
<dbReference type="RefSeq" id="WP_280764118.1">
    <property type="nucleotide sequence ID" value="NZ_JARXVC010000031.1"/>
</dbReference>
<evidence type="ECO:0000256" key="1">
    <source>
        <dbReference type="SAM" id="Phobius"/>
    </source>
</evidence>
<proteinExistence type="predicted"/>
<evidence type="ECO:0008006" key="4">
    <source>
        <dbReference type="Google" id="ProtNLM"/>
    </source>
</evidence>
<feature type="transmembrane region" description="Helical" evidence="1">
    <location>
        <begin position="101"/>
        <end position="119"/>
    </location>
</feature>